<proteinExistence type="predicted"/>
<evidence type="ECO:0000256" key="2">
    <source>
        <dbReference type="ARBA" id="ARBA00023054"/>
    </source>
</evidence>
<dbReference type="EMBL" id="CP036298">
    <property type="protein sequence ID" value="QDV23508.1"/>
    <property type="molecule type" value="Genomic_DNA"/>
</dbReference>
<dbReference type="PANTHER" id="PTHR32347">
    <property type="entry name" value="EFFLUX SYSTEM COMPONENT YKNX-RELATED"/>
    <property type="match status" value="1"/>
</dbReference>
<dbReference type="InterPro" id="IPR058647">
    <property type="entry name" value="BSH_CzcB-like"/>
</dbReference>
<gene>
    <name evidence="4" type="ORF">Q31a_18070</name>
</gene>
<dbReference type="AlphaFoldDB" id="A0A518G4J5"/>
<evidence type="ECO:0000313" key="4">
    <source>
        <dbReference type="EMBL" id="QDV23508.1"/>
    </source>
</evidence>
<dbReference type="RefSeq" id="WP_145076498.1">
    <property type="nucleotide sequence ID" value="NZ_CP036298.1"/>
</dbReference>
<evidence type="ECO:0000256" key="1">
    <source>
        <dbReference type="ARBA" id="ARBA00004196"/>
    </source>
</evidence>
<protein>
    <submittedName>
        <fullName evidence="4">Multidrug resistance protein MdtN</fullName>
    </submittedName>
</protein>
<evidence type="ECO:0000259" key="3">
    <source>
        <dbReference type="Pfam" id="PF25973"/>
    </source>
</evidence>
<dbReference type="PANTHER" id="PTHR32347:SF23">
    <property type="entry name" value="BLL5650 PROTEIN"/>
    <property type="match status" value="1"/>
</dbReference>
<dbReference type="SUPFAM" id="SSF111369">
    <property type="entry name" value="HlyD-like secretion proteins"/>
    <property type="match status" value="1"/>
</dbReference>
<comment type="subcellular location">
    <subcellularLocation>
        <location evidence="1">Cell envelope</location>
    </subcellularLocation>
</comment>
<name>A0A518G4J5_9BACT</name>
<dbReference type="Pfam" id="PF25973">
    <property type="entry name" value="BSH_CzcB"/>
    <property type="match status" value="1"/>
</dbReference>
<dbReference type="GO" id="GO:0030313">
    <property type="term" value="C:cell envelope"/>
    <property type="evidence" value="ECO:0007669"/>
    <property type="project" value="UniProtKB-SubCell"/>
</dbReference>
<organism evidence="4 5">
    <name type="scientific">Aureliella helgolandensis</name>
    <dbReference type="NCBI Taxonomy" id="2527968"/>
    <lineage>
        <taxon>Bacteria</taxon>
        <taxon>Pseudomonadati</taxon>
        <taxon>Planctomycetota</taxon>
        <taxon>Planctomycetia</taxon>
        <taxon>Pirellulales</taxon>
        <taxon>Pirellulaceae</taxon>
        <taxon>Aureliella</taxon>
    </lineage>
</organism>
<dbReference type="Gene3D" id="2.40.30.170">
    <property type="match status" value="1"/>
</dbReference>
<dbReference type="Gene3D" id="1.10.287.470">
    <property type="entry name" value="Helix hairpin bin"/>
    <property type="match status" value="1"/>
</dbReference>
<evidence type="ECO:0000313" key="5">
    <source>
        <dbReference type="Proteomes" id="UP000318017"/>
    </source>
</evidence>
<reference evidence="4 5" key="1">
    <citation type="submission" date="2019-02" db="EMBL/GenBank/DDBJ databases">
        <title>Deep-cultivation of Planctomycetes and their phenomic and genomic characterization uncovers novel biology.</title>
        <authorList>
            <person name="Wiegand S."/>
            <person name="Jogler M."/>
            <person name="Boedeker C."/>
            <person name="Pinto D."/>
            <person name="Vollmers J."/>
            <person name="Rivas-Marin E."/>
            <person name="Kohn T."/>
            <person name="Peeters S.H."/>
            <person name="Heuer A."/>
            <person name="Rast P."/>
            <person name="Oberbeckmann S."/>
            <person name="Bunk B."/>
            <person name="Jeske O."/>
            <person name="Meyerdierks A."/>
            <person name="Storesund J.E."/>
            <person name="Kallscheuer N."/>
            <person name="Luecker S."/>
            <person name="Lage O.M."/>
            <person name="Pohl T."/>
            <person name="Merkel B.J."/>
            <person name="Hornburger P."/>
            <person name="Mueller R.-W."/>
            <person name="Bruemmer F."/>
            <person name="Labrenz M."/>
            <person name="Spormann A.M."/>
            <person name="Op den Camp H."/>
            <person name="Overmann J."/>
            <person name="Amann R."/>
            <person name="Jetten M.S.M."/>
            <person name="Mascher T."/>
            <person name="Medema M.H."/>
            <person name="Devos D.P."/>
            <person name="Kaster A.-K."/>
            <person name="Ovreas L."/>
            <person name="Rohde M."/>
            <person name="Galperin M.Y."/>
            <person name="Jogler C."/>
        </authorList>
    </citation>
    <scope>NUCLEOTIDE SEQUENCE [LARGE SCALE GENOMIC DNA]</scope>
    <source>
        <strain evidence="4 5">Q31a</strain>
    </source>
</reference>
<accession>A0A518G4J5</accession>
<dbReference type="Proteomes" id="UP000318017">
    <property type="component" value="Chromosome"/>
</dbReference>
<keyword evidence="5" id="KW-1185">Reference proteome</keyword>
<feature type="domain" description="CzcB-like barrel-sandwich hybrid" evidence="3">
    <location>
        <begin position="102"/>
        <end position="259"/>
    </location>
</feature>
<sequence>MKHENLVPPQRVLVVSLTLWSVCLLAGDGLPHAVAQERRPGAEVTPEFEFSTTSTPANALPGDVASARSLADAAVGPSTGSWLRFKQCPVLVEQAVDIPALESGVVESLPIKLNQSVTSGAVVAQLDSELAQLELRLAKLQHAAAMNLAQDNSDVDFHLVALQETQEELSSYEKISTSVSDSEIRRKTMEVGKARLALLRTQQALSRAGLESEMKSAGVEAAQKRLERRRVESPIDGVVAAIHMHAGQWVQAGQPIVRVENMSQLIADALVPIGDVDLSTIVGSEVRACMTTPEGELQFKGRVTSFDHKVSGQGLVRIHSRIENVQKAGQWQVLPGMTIDLLVAQP</sequence>
<dbReference type="Gene3D" id="2.40.50.100">
    <property type="match status" value="1"/>
</dbReference>
<dbReference type="OrthoDB" id="259511at2"/>
<keyword evidence="2" id="KW-0175">Coiled coil</keyword>
<dbReference type="KEGG" id="ahel:Q31a_18070"/>
<dbReference type="InterPro" id="IPR050465">
    <property type="entry name" value="UPF0194_transport"/>
</dbReference>